<protein>
    <submittedName>
        <fullName evidence="2">Uncharacterized protein</fullName>
    </submittedName>
</protein>
<organism evidence="2 3">
    <name type="scientific">Roseibium hamelinense</name>
    <dbReference type="NCBI Taxonomy" id="150831"/>
    <lineage>
        <taxon>Bacteria</taxon>
        <taxon>Pseudomonadati</taxon>
        <taxon>Pseudomonadota</taxon>
        <taxon>Alphaproteobacteria</taxon>
        <taxon>Hyphomicrobiales</taxon>
        <taxon>Stappiaceae</taxon>
        <taxon>Roseibium</taxon>
    </lineage>
</organism>
<accession>A0A562THU2</accession>
<proteinExistence type="predicted"/>
<evidence type="ECO:0000313" key="2">
    <source>
        <dbReference type="EMBL" id="TWI92748.1"/>
    </source>
</evidence>
<dbReference type="AlphaFoldDB" id="A0A562THU2"/>
<dbReference type="Proteomes" id="UP000320593">
    <property type="component" value="Unassembled WGS sequence"/>
</dbReference>
<gene>
    <name evidence="2" type="ORF">JM93_00294</name>
</gene>
<reference evidence="2 3" key="1">
    <citation type="submission" date="2019-07" db="EMBL/GenBank/DDBJ databases">
        <title>Genomic Encyclopedia of Archaeal and Bacterial Type Strains, Phase II (KMG-II): from individual species to whole genera.</title>
        <authorList>
            <person name="Goeker M."/>
        </authorList>
    </citation>
    <scope>NUCLEOTIDE SEQUENCE [LARGE SCALE GENOMIC DNA]</scope>
    <source>
        <strain evidence="2 3">ATCC BAA-252</strain>
    </source>
</reference>
<sequence length="194" mass="20923">MTSPKPAGFSKAKQRSNACEAPSAETPCTVGRSQHGRQVTTGLKTLAPAQKVTIQPIAEFFPPKGKASCAQDNTVASSIRPEALLIGMNKHHARRMIQQKGGVANLTAREKTAVLHIPSNSLRAFIARKPDTPVDVLMDIAQLPGLNDTVLNALAENERSTNEILNLVIRHPQASDDTRTAARFQKLVNDTETA</sequence>
<keyword evidence="3" id="KW-1185">Reference proteome</keyword>
<name>A0A562THU2_9HYPH</name>
<dbReference type="EMBL" id="VLLF01000001">
    <property type="protein sequence ID" value="TWI92748.1"/>
    <property type="molecule type" value="Genomic_DNA"/>
</dbReference>
<evidence type="ECO:0000256" key="1">
    <source>
        <dbReference type="SAM" id="MobiDB-lite"/>
    </source>
</evidence>
<dbReference type="RefSeq" id="WP_145340292.1">
    <property type="nucleotide sequence ID" value="NZ_SMLY01000087.1"/>
</dbReference>
<comment type="caution">
    <text evidence="2">The sequence shown here is derived from an EMBL/GenBank/DDBJ whole genome shotgun (WGS) entry which is preliminary data.</text>
</comment>
<evidence type="ECO:0000313" key="3">
    <source>
        <dbReference type="Proteomes" id="UP000320593"/>
    </source>
</evidence>
<feature type="region of interest" description="Disordered" evidence="1">
    <location>
        <begin position="1"/>
        <end position="35"/>
    </location>
</feature>